<dbReference type="PANTHER" id="PTHR12725:SF117">
    <property type="entry name" value="HALOACID DEHALOGENASE-LIKE HYDROLASE"/>
    <property type="match status" value="1"/>
</dbReference>
<sequence>MYQMHIKYAYHLIYTVHPATAAITEFVCLSCDFSLDLALFKALKHGKSYRNLLAGNLFKMDTPERANGAKYECLLFDMDDTLYPMSLGLNLACRKNIEEFMLHKLHIEESEIPKMCLELYREYGTTMAGLKALGYEFDDDEFHAFVHGRLPYETMEPDPVLRNILLSLPQRKIIFTNADKAHASEVLKRIGLEDCFEGIICFETLNPPLETANNMDALDNDAVIAGGEPEPCDFDGTAVTGRKKILKNALDDGISSKSRILCKPSLKAIEAAIQIANVDPKKTIFFDDSARNIASGKAAGLHTVIVGSSVLVPGADHGLRSISNIKEAIAEIWEDEGEQIEQVTAVETVVFDSATSNLRTQHETWSLMATAHVYCRDPTRLTSSMGLAKSKVSRAAQAVGWLQPANKNEREEMRGCYRNLSSQTTYRLPSQFRPTRLRCSNSGSSTFLDEDDDGYCSYVGEEESEDTVREDGVFIEIKKLQRNSRRIRSKISINASLDTVWKILTDYEKLADFIPSLAISKLIDKKDKFARLYQIGQQNLAFGLKFNAKAILDCYERDLQILASGEKRDIEFKMTEGDFQFFEGKWCIEQLTKPKTEDSVGQEYETTLSYLVDVKPKLWLPVNLIEGRICKEIKSNLSCIREEAQKVMMLCNDQ</sequence>
<dbReference type="SFLD" id="SFLDS00003">
    <property type="entry name" value="Haloacid_Dehalogenase"/>
    <property type="match status" value="1"/>
</dbReference>
<dbReference type="NCBIfam" id="TIGR01993">
    <property type="entry name" value="Pyr-5-nucltdase"/>
    <property type="match status" value="1"/>
</dbReference>
<gene>
    <name evidence="2" type="ORF">SADUNF_Sadunf14G0080600</name>
</gene>
<dbReference type="SUPFAM" id="SSF56784">
    <property type="entry name" value="HAD-like"/>
    <property type="match status" value="1"/>
</dbReference>
<dbReference type="OrthoDB" id="5732at2759"/>
<comment type="caution">
    <text evidence="2">The sequence shown here is derived from an EMBL/GenBank/DDBJ whole genome shotgun (WGS) entry which is preliminary data.</text>
</comment>
<name>A0A835JLA8_9ROSI</name>
<dbReference type="InterPro" id="IPR006439">
    <property type="entry name" value="HAD-SF_hydro_IA"/>
</dbReference>
<dbReference type="Gene3D" id="3.40.50.1000">
    <property type="entry name" value="HAD superfamily/HAD-like"/>
    <property type="match status" value="1"/>
</dbReference>
<feature type="domain" description="Coenzyme Q-binding protein COQ10 START" evidence="1">
    <location>
        <begin position="493"/>
        <end position="636"/>
    </location>
</feature>
<dbReference type="SFLD" id="SFLDG01132">
    <property type="entry name" value="C1.5.3:_5'-Nucleotidase_Like"/>
    <property type="match status" value="1"/>
</dbReference>
<proteinExistence type="predicted"/>
<protein>
    <recommendedName>
        <fullName evidence="1">Coenzyme Q-binding protein COQ10 START domain-containing protein</fullName>
    </recommendedName>
</protein>
<dbReference type="EMBL" id="JADGMS010000014">
    <property type="protein sequence ID" value="KAF9669175.1"/>
    <property type="molecule type" value="Genomic_DNA"/>
</dbReference>
<dbReference type="Gene3D" id="3.30.530.20">
    <property type="match status" value="1"/>
</dbReference>
<dbReference type="PANTHER" id="PTHR12725">
    <property type="entry name" value="HALOACID DEHALOGENASE-LIKE HYDROLASE"/>
    <property type="match status" value="1"/>
</dbReference>
<organism evidence="2 3">
    <name type="scientific">Salix dunnii</name>
    <dbReference type="NCBI Taxonomy" id="1413687"/>
    <lineage>
        <taxon>Eukaryota</taxon>
        <taxon>Viridiplantae</taxon>
        <taxon>Streptophyta</taxon>
        <taxon>Embryophyta</taxon>
        <taxon>Tracheophyta</taxon>
        <taxon>Spermatophyta</taxon>
        <taxon>Magnoliopsida</taxon>
        <taxon>eudicotyledons</taxon>
        <taxon>Gunneridae</taxon>
        <taxon>Pentapetalae</taxon>
        <taxon>rosids</taxon>
        <taxon>fabids</taxon>
        <taxon>Malpighiales</taxon>
        <taxon>Salicaceae</taxon>
        <taxon>Saliceae</taxon>
        <taxon>Salix</taxon>
    </lineage>
</organism>
<dbReference type="InterPro" id="IPR023393">
    <property type="entry name" value="START-like_dom_sf"/>
</dbReference>
<dbReference type="SUPFAM" id="SSF55961">
    <property type="entry name" value="Bet v1-like"/>
    <property type="match status" value="1"/>
</dbReference>
<dbReference type="InterPro" id="IPR023214">
    <property type="entry name" value="HAD_sf"/>
</dbReference>
<evidence type="ECO:0000313" key="3">
    <source>
        <dbReference type="Proteomes" id="UP000657918"/>
    </source>
</evidence>
<dbReference type="InterPro" id="IPR005031">
    <property type="entry name" value="COQ10_START"/>
</dbReference>
<evidence type="ECO:0000313" key="2">
    <source>
        <dbReference type="EMBL" id="KAF9669175.1"/>
    </source>
</evidence>
<dbReference type="InterPro" id="IPR010237">
    <property type="entry name" value="Pyr-5-nucltdase"/>
</dbReference>
<accession>A0A835JLA8</accession>
<dbReference type="AlphaFoldDB" id="A0A835JLA8"/>
<dbReference type="InterPro" id="IPR036412">
    <property type="entry name" value="HAD-like_sf"/>
</dbReference>
<reference evidence="2 3" key="1">
    <citation type="submission" date="2020-10" db="EMBL/GenBank/DDBJ databases">
        <title>Plant Genome Project.</title>
        <authorList>
            <person name="Zhang R.-G."/>
        </authorList>
    </citation>
    <scope>NUCLEOTIDE SEQUENCE [LARGE SCALE GENOMIC DNA]</scope>
    <source>
        <strain evidence="2">FAFU-HL-1</strain>
        <tissue evidence="2">Leaf</tissue>
    </source>
</reference>
<dbReference type="Pfam" id="PF03364">
    <property type="entry name" value="Polyketide_cyc"/>
    <property type="match status" value="1"/>
</dbReference>
<dbReference type="SFLD" id="SFLDG01129">
    <property type="entry name" value="C1.5:_HAD__Beta-PGM__Phosphata"/>
    <property type="match status" value="1"/>
</dbReference>
<evidence type="ECO:0000259" key="1">
    <source>
        <dbReference type="Pfam" id="PF03364"/>
    </source>
</evidence>
<dbReference type="CDD" id="cd02604">
    <property type="entry name" value="HAD_5NT"/>
    <property type="match status" value="1"/>
</dbReference>
<dbReference type="NCBIfam" id="TIGR01509">
    <property type="entry name" value="HAD-SF-IA-v3"/>
    <property type="match status" value="1"/>
</dbReference>
<dbReference type="Proteomes" id="UP000657918">
    <property type="component" value="Unassembled WGS sequence"/>
</dbReference>
<keyword evidence="3" id="KW-1185">Reference proteome</keyword>
<dbReference type="CDD" id="cd08866">
    <property type="entry name" value="SRPBCC_11"/>
    <property type="match status" value="1"/>
</dbReference>